<keyword evidence="2" id="KW-1185">Reference proteome</keyword>
<evidence type="ECO:0000313" key="1">
    <source>
        <dbReference type="EMBL" id="GFQ66869.1"/>
    </source>
</evidence>
<gene>
    <name evidence="1" type="ORF">TNCT_505081</name>
</gene>
<evidence type="ECO:0000313" key="2">
    <source>
        <dbReference type="Proteomes" id="UP000887116"/>
    </source>
</evidence>
<name>A0A8X6F1I0_TRICU</name>
<organism evidence="1 2">
    <name type="scientific">Trichonephila clavata</name>
    <name type="common">Joro spider</name>
    <name type="synonym">Nephila clavata</name>
    <dbReference type="NCBI Taxonomy" id="2740835"/>
    <lineage>
        <taxon>Eukaryota</taxon>
        <taxon>Metazoa</taxon>
        <taxon>Ecdysozoa</taxon>
        <taxon>Arthropoda</taxon>
        <taxon>Chelicerata</taxon>
        <taxon>Arachnida</taxon>
        <taxon>Araneae</taxon>
        <taxon>Araneomorphae</taxon>
        <taxon>Entelegynae</taxon>
        <taxon>Araneoidea</taxon>
        <taxon>Nephilidae</taxon>
        <taxon>Trichonephila</taxon>
    </lineage>
</organism>
<accession>A0A8X6F1I0</accession>
<dbReference type="Proteomes" id="UP000887116">
    <property type="component" value="Unassembled WGS sequence"/>
</dbReference>
<comment type="caution">
    <text evidence="1">The sequence shown here is derived from an EMBL/GenBank/DDBJ whole genome shotgun (WGS) entry which is preliminary data.</text>
</comment>
<proteinExistence type="predicted"/>
<dbReference type="EMBL" id="BMAO01010388">
    <property type="protein sequence ID" value="GFQ66869.1"/>
    <property type="molecule type" value="Genomic_DNA"/>
</dbReference>
<dbReference type="AlphaFoldDB" id="A0A8X6F1I0"/>
<sequence length="100" mass="11292">MPKKISEKWCIALSRNDGEIASDSESTTKSFLGKLARKIRDDDYVADEMLCINKTGCILSPSEIIHLINDMYCDQTRCLVLSDSHPPILVSTPHIAWKIR</sequence>
<protein>
    <submittedName>
        <fullName evidence="1">Uncharacterized protein</fullName>
    </submittedName>
</protein>
<reference evidence="1" key="1">
    <citation type="submission" date="2020-07" db="EMBL/GenBank/DDBJ databases">
        <title>Multicomponent nature underlies the extraordinary mechanical properties of spider dragline silk.</title>
        <authorList>
            <person name="Kono N."/>
            <person name="Nakamura H."/>
            <person name="Mori M."/>
            <person name="Yoshida Y."/>
            <person name="Ohtoshi R."/>
            <person name="Malay A.D."/>
            <person name="Moran D.A.P."/>
            <person name="Tomita M."/>
            <person name="Numata K."/>
            <person name="Arakawa K."/>
        </authorList>
    </citation>
    <scope>NUCLEOTIDE SEQUENCE</scope>
</reference>